<protein>
    <submittedName>
        <fullName evidence="4">Secreted prephenate dehydratase</fullName>
    </submittedName>
</protein>
<dbReference type="PANTHER" id="PTHR21363:SF0">
    <property type="entry name" value="PREPHENATE DEHYDROGENASE [NADP(+)]"/>
    <property type="match status" value="1"/>
</dbReference>
<dbReference type="PANTHER" id="PTHR21363">
    <property type="entry name" value="PREPHENATE DEHYDROGENASE"/>
    <property type="match status" value="1"/>
</dbReference>
<dbReference type="GO" id="GO:0008977">
    <property type="term" value="F:prephenate dehydrogenase (NAD+) activity"/>
    <property type="evidence" value="ECO:0007669"/>
    <property type="project" value="InterPro"/>
</dbReference>
<dbReference type="GO" id="GO:0006571">
    <property type="term" value="P:tyrosine biosynthetic process"/>
    <property type="evidence" value="ECO:0007669"/>
    <property type="project" value="InterPro"/>
</dbReference>
<accession>A0A3S5Y7F1</accession>
<feature type="domain" description="Prephenate/arogenate dehydrogenase" evidence="3">
    <location>
        <begin position="10"/>
        <end position="289"/>
    </location>
</feature>
<dbReference type="Gene3D" id="3.40.50.720">
    <property type="entry name" value="NAD(P)-binding Rossmann-like Domain"/>
    <property type="match status" value="1"/>
</dbReference>
<dbReference type="GO" id="GO:0006813">
    <property type="term" value="P:potassium ion transport"/>
    <property type="evidence" value="ECO:0007669"/>
    <property type="project" value="InterPro"/>
</dbReference>
<dbReference type="RefSeq" id="WP_013416067.1">
    <property type="nucleotide sequence ID" value="NC_014659.1"/>
</dbReference>
<evidence type="ECO:0000313" key="4">
    <source>
        <dbReference type="EMBL" id="CBH48426.1"/>
    </source>
</evidence>
<name>A0A3S5Y7F1_RHOH1</name>
<dbReference type="InterPro" id="IPR008927">
    <property type="entry name" value="6-PGluconate_DH-like_C_sf"/>
</dbReference>
<dbReference type="InterPro" id="IPR050812">
    <property type="entry name" value="Preph/Arog_dehydrog"/>
</dbReference>
<dbReference type="GO" id="GO:0070403">
    <property type="term" value="F:NAD+ binding"/>
    <property type="evidence" value="ECO:0007669"/>
    <property type="project" value="TreeGrafter"/>
</dbReference>
<dbReference type="Pfam" id="PF02254">
    <property type="entry name" value="TrkA_N"/>
    <property type="match status" value="1"/>
</dbReference>
<dbReference type="Proteomes" id="UP001154400">
    <property type="component" value="Chromosome"/>
</dbReference>
<dbReference type="GO" id="GO:0004665">
    <property type="term" value="F:prephenate dehydrogenase (NADP+) activity"/>
    <property type="evidence" value="ECO:0007669"/>
    <property type="project" value="InterPro"/>
</dbReference>
<evidence type="ECO:0000256" key="1">
    <source>
        <dbReference type="ARBA" id="ARBA00007964"/>
    </source>
</evidence>
<evidence type="ECO:0000313" key="5">
    <source>
        <dbReference type="Proteomes" id="UP000006892"/>
    </source>
</evidence>
<dbReference type="KEGG" id="req:REQ_23840"/>
<dbReference type="EMBL" id="FN563149">
    <property type="protein sequence ID" value="CBH48426.1"/>
    <property type="molecule type" value="Genomic_DNA"/>
</dbReference>
<sequence>MTTPPDTRTCALVIVGGAGAVGAMLAKSARAEGDSVTVVDPAAAPVPGVDSVCGDVTDPDPQVRALLAEADAVILAVPEAVAVAAVRVVDGAMKPGAVLVETLSVKSEIHRVLRDRASTRPAVGINPLFAPGLGTAGRPVAAVIHHDSPAVGRFLGAVTGWGARVVAMSADEHDRTAAATQALTHAAILAFGLALGDLGIDADTLVDAATPPHTTLLALLGRVATGQAEVYHDIQAGNPQAAAARAALAAALRRLSEAVEHGGPREFGDVMAAARAPLGDHLDRYRTLCADLFTGPLAPERRSGGGTP</sequence>
<dbReference type="InterPro" id="IPR003099">
    <property type="entry name" value="Prephen_DH"/>
</dbReference>
<dbReference type="PROSITE" id="PS51176">
    <property type="entry name" value="PDH_ADH"/>
    <property type="match status" value="1"/>
</dbReference>
<gene>
    <name evidence="4" type="ordered locus">REQ_23840</name>
</gene>
<dbReference type="InterPro" id="IPR003148">
    <property type="entry name" value="RCK_N"/>
</dbReference>
<dbReference type="InterPro" id="IPR036291">
    <property type="entry name" value="NAD(P)-bd_dom_sf"/>
</dbReference>
<organism evidence="4">
    <name type="scientific">Rhodococcus hoagii (strain 103S)</name>
    <name type="common">Rhodococcus equi</name>
    <dbReference type="NCBI Taxonomy" id="685727"/>
    <lineage>
        <taxon>Bacteria</taxon>
        <taxon>Bacillati</taxon>
        <taxon>Actinomycetota</taxon>
        <taxon>Actinomycetes</taxon>
        <taxon>Mycobacteriales</taxon>
        <taxon>Nocardiaceae</taxon>
        <taxon>Prescottella</taxon>
    </lineage>
</organism>
<proteinExistence type="inferred from homology"/>
<dbReference type="SUPFAM" id="SSF51735">
    <property type="entry name" value="NAD(P)-binding Rossmann-fold domains"/>
    <property type="match status" value="1"/>
</dbReference>
<dbReference type="Gene3D" id="1.10.3660.10">
    <property type="entry name" value="6-phosphogluconate dehydrogenase C-terminal like domain"/>
    <property type="match status" value="1"/>
</dbReference>
<keyword evidence="2" id="KW-0560">Oxidoreductase</keyword>
<dbReference type="SUPFAM" id="SSF48179">
    <property type="entry name" value="6-phosphogluconate dehydrogenase C-terminal domain-like"/>
    <property type="match status" value="1"/>
</dbReference>
<evidence type="ECO:0000259" key="3">
    <source>
        <dbReference type="PROSITE" id="PS51176"/>
    </source>
</evidence>
<evidence type="ECO:0000256" key="2">
    <source>
        <dbReference type="ARBA" id="ARBA00023002"/>
    </source>
</evidence>
<comment type="similarity">
    <text evidence="1">Belongs to the prephenate/arogenate dehydrogenase family.</text>
</comment>
<dbReference type="AlphaFoldDB" id="A0A3S5Y7F1"/>
<reference evidence="4" key="1">
    <citation type="journal article" date="2010" name="PLoS Genet.">
        <title>The genome of a pathogenic rhodococcus: cooptive virulence underpinned by key gene acquisitions.</title>
        <authorList>
            <person name="Letek M."/>
            <person name="Gonzalez P."/>
            <person name="Macarthur I."/>
            <person name="Rodriguez H."/>
            <person name="Freeman T.C."/>
            <person name="Valero-Rello A."/>
            <person name="Blanco M."/>
            <person name="Buckley T."/>
            <person name="Cherevach I."/>
            <person name="Fahey R."/>
            <person name="Hapeshi A."/>
            <person name="Holdstock J."/>
            <person name="Leadon D."/>
            <person name="Navas J."/>
            <person name="Ocampo A."/>
            <person name="Quail M.A."/>
            <person name="Sanders M."/>
            <person name="Scortti M.M."/>
            <person name="Prescott J.F."/>
            <person name="Fogarty U."/>
            <person name="Meijer W.G."/>
            <person name="Parkhill J."/>
            <person name="Bentley S.D."/>
            <person name="Vazquez-Boland J.A."/>
        </authorList>
    </citation>
    <scope>NUCLEOTIDE SEQUENCE [LARGE SCALE GENOMIC DNA]</scope>
    <source>
        <strain evidence="4 5">103S</strain>
    </source>
</reference>